<accession>Q23RL3</accession>
<name>Q23RL3_TETTS</name>
<evidence type="ECO:0000313" key="1">
    <source>
        <dbReference type="EMBL" id="EAR99035.2"/>
    </source>
</evidence>
<dbReference type="Gene3D" id="3.80.10.10">
    <property type="entry name" value="Ribonuclease Inhibitor"/>
    <property type="match status" value="2"/>
</dbReference>
<sequence length="471" mass="55979">MTIGLFFRLSYVEYLYNLKILPFTFFQLYYQFIGRSIYNLRGIICKNQLFNFLLINKVSQKILRQMAKTQKKKQQKKEIVIANQVPIEFQKKSEKLVKFMNDCMWFPKNYEFSFDDKGEIVNLTINTHKNKEPNVQFEEVLKEIHSKFSSIYNLQLNIEELLEKQYIDQIQPLQNFEETLEILNLNLRNQGLDKKYFEKAVKYFCLNGLKQLTLYIEKNPINSGICTLYTQMRQMENLVKVHVEARQISFDKKQLSNLTKQIQQLSQLSSFHLNLSDNSLKSVEQLFEGFSKMSNLKHLGIDLKKNEINENEVEKISKHVAKYQFLDSLFINLSYNKVYINGCDYLGEALQNLKNLIKLELRLDWDNVQDLGSSILGSHIRKMSGLIDLDIRLNYNKIFRQEFIQNQLIGMDNLIRLKIQISDKQPTKHFAQYQKIMRAKEAEQLKILVFYRDLSKLLQYNSIFTLWDLYL</sequence>
<keyword evidence="2" id="KW-1185">Reference proteome</keyword>
<dbReference type="RefSeq" id="XP_001019280.2">
    <property type="nucleotide sequence ID" value="XM_001019280.2"/>
</dbReference>
<gene>
    <name evidence="1" type="ORF">TTHERM_00384790</name>
</gene>
<dbReference type="SUPFAM" id="SSF52047">
    <property type="entry name" value="RNI-like"/>
    <property type="match status" value="1"/>
</dbReference>
<dbReference type="KEGG" id="tet:TTHERM_00384790"/>
<dbReference type="HOGENOM" id="CLU_1232019_0_0_1"/>
<dbReference type="Proteomes" id="UP000009168">
    <property type="component" value="Unassembled WGS sequence"/>
</dbReference>
<proteinExistence type="predicted"/>
<dbReference type="GeneID" id="7822883"/>
<dbReference type="AlphaFoldDB" id="Q23RL3"/>
<evidence type="ECO:0000313" key="2">
    <source>
        <dbReference type="Proteomes" id="UP000009168"/>
    </source>
</evidence>
<evidence type="ECO:0008006" key="3">
    <source>
        <dbReference type="Google" id="ProtNLM"/>
    </source>
</evidence>
<dbReference type="EMBL" id="GG662644">
    <property type="protein sequence ID" value="EAR99035.2"/>
    <property type="molecule type" value="Genomic_DNA"/>
</dbReference>
<organism evidence="1 2">
    <name type="scientific">Tetrahymena thermophila (strain SB210)</name>
    <dbReference type="NCBI Taxonomy" id="312017"/>
    <lineage>
        <taxon>Eukaryota</taxon>
        <taxon>Sar</taxon>
        <taxon>Alveolata</taxon>
        <taxon>Ciliophora</taxon>
        <taxon>Intramacronucleata</taxon>
        <taxon>Oligohymenophorea</taxon>
        <taxon>Hymenostomatida</taxon>
        <taxon>Tetrahymenina</taxon>
        <taxon>Tetrahymenidae</taxon>
        <taxon>Tetrahymena</taxon>
    </lineage>
</organism>
<protein>
    <recommendedName>
        <fullName evidence="3">Kinase domain protein</fullName>
    </recommendedName>
</protein>
<reference evidence="2" key="1">
    <citation type="journal article" date="2006" name="PLoS Biol.">
        <title>Macronuclear genome sequence of the ciliate Tetrahymena thermophila, a model eukaryote.</title>
        <authorList>
            <person name="Eisen J.A."/>
            <person name="Coyne R.S."/>
            <person name="Wu M."/>
            <person name="Wu D."/>
            <person name="Thiagarajan M."/>
            <person name="Wortman J.R."/>
            <person name="Badger J.H."/>
            <person name="Ren Q."/>
            <person name="Amedeo P."/>
            <person name="Jones K.M."/>
            <person name="Tallon L.J."/>
            <person name="Delcher A.L."/>
            <person name="Salzberg S.L."/>
            <person name="Silva J.C."/>
            <person name="Haas B.J."/>
            <person name="Majoros W.H."/>
            <person name="Farzad M."/>
            <person name="Carlton J.M."/>
            <person name="Smith R.K. Jr."/>
            <person name="Garg J."/>
            <person name="Pearlman R.E."/>
            <person name="Karrer K.M."/>
            <person name="Sun L."/>
            <person name="Manning G."/>
            <person name="Elde N.C."/>
            <person name="Turkewitz A.P."/>
            <person name="Asai D.J."/>
            <person name="Wilkes D.E."/>
            <person name="Wang Y."/>
            <person name="Cai H."/>
            <person name="Collins K."/>
            <person name="Stewart B.A."/>
            <person name="Lee S.R."/>
            <person name="Wilamowska K."/>
            <person name="Weinberg Z."/>
            <person name="Ruzzo W.L."/>
            <person name="Wloga D."/>
            <person name="Gaertig J."/>
            <person name="Frankel J."/>
            <person name="Tsao C.-C."/>
            <person name="Gorovsky M.A."/>
            <person name="Keeling P.J."/>
            <person name="Waller R.F."/>
            <person name="Patron N.J."/>
            <person name="Cherry J.M."/>
            <person name="Stover N.A."/>
            <person name="Krieger C.J."/>
            <person name="del Toro C."/>
            <person name="Ryder H.F."/>
            <person name="Williamson S.C."/>
            <person name="Barbeau R.A."/>
            <person name="Hamilton E.P."/>
            <person name="Orias E."/>
        </authorList>
    </citation>
    <scope>NUCLEOTIDE SEQUENCE [LARGE SCALE GENOMIC DNA]</scope>
    <source>
        <strain evidence="2">SB210</strain>
    </source>
</reference>
<dbReference type="InterPro" id="IPR032675">
    <property type="entry name" value="LRR_dom_sf"/>
</dbReference>
<dbReference type="InParanoid" id="Q23RL3"/>
<dbReference type="OrthoDB" id="120976at2759"/>